<evidence type="ECO:0000313" key="2">
    <source>
        <dbReference type="EMBL" id="PSG88286.1"/>
    </source>
</evidence>
<name>A0A2T1N8T4_9FLAO</name>
<evidence type="ECO:0008006" key="4">
    <source>
        <dbReference type="Google" id="ProtNLM"/>
    </source>
</evidence>
<dbReference type="AlphaFoldDB" id="A0A2T1N8T4"/>
<protein>
    <recommendedName>
        <fullName evidence="4">F0F1-ATPase subunit</fullName>
    </recommendedName>
</protein>
<dbReference type="RefSeq" id="WP_106463425.1">
    <property type="nucleotide sequence ID" value="NZ_PXOQ01000009.1"/>
</dbReference>
<comment type="caution">
    <text evidence="2">The sequence shown here is derived from an EMBL/GenBank/DDBJ whole genome shotgun (WGS) entry which is preliminary data.</text>
</comment>
<sequence>MNFYTRNRAFVNAGLLSGIVFALIMAGFDYFRDQPFSLLKFALHFVLFGAFNGYMAYRKHKKENTNNK</sequence>
<reference evidence="2 3" key="1">
    <citation type="submission" date="2018-03" db="EMBL/GenBank/DDBJ databases">
        <title>Mesoflavibacter sp. HG37 and Mesoflavibacter sp. HG96 sp.nov., two marine bacteria isolated from seawater of Western Pacific Ocean.</title>
        <authorList>
            <person name="Cheng H."/>
            <person name="Wu Y.-H."/>
            <person name="Guo L.-L."/>
            <person name="Xu X.-W."/>
        </authorList>
    </citation>
    <scope>NUCLEOTIDE SEQUENCE [LARGE SCALE GENOMIC DNA]</scope>
    <source>
        <strain evidence="2 3">KCTC 32269</strain>
    </source>
</reference>
<evidence type="ECO:0000313" key="3">
    <source>
        <dbReference type="Proteomes" id="UP000238426"/>
    </source>
</evidence>
<feature type="transmembrane region" description="Helical" evidence="1">
    <location>
        <begin position="9"/>
        <end position="31"/>
    </location>
</feature>
<evidence type="ECO:0000256" key="1">
    <source>
        <dbReference type="SAM" id="Phobius"/>
    </source>
</evidence>
<keyword evidence="1" id="KW-1133">Transmembrane helix</keyword>
<keyword evidence="3" id="KW-1185">Reference proteome</keyword>
<dbReference type="Proteomes" id="UP000238426">
    <property type="component" value="Unassembled WGS sequence"/>
</dbReference>
<gene>
    <name evidence="2" type="ORF">C7H52_08250</name>
</gene>
<proteinExistence type="predicted"/>
<dbReference type="EMBL" id="PXOQ01000009">
    <property type="protein sequence ID" value="PSG88286.1"/>
    <property type="molecule type" value="Genomic_DNA"/>
</dbReference>
<feature type="transmembrane region" description="Helical" evidence="1">
    <location>
        <begin position="37"/>
        <end position="57"/>
    </location>
</feature>
<keyword evidence="1" id="KW-0812">Transmembrane</keyword>
<organism evidence="2 3">
    <name type="scientific">Aurantibacter aestuarii</name>
    <dbReference type="NCBI Taxonomy" id="1266046"/>
    <lineage>
        <taxon>Bacteria</taxon>
        <taxon>Pseudomonadati</taxon>
        <taxon>Bacteroidota</taxon>
        <taxon>Flavobacteriia</taxon>
        <taxon>Flavobacteriales</taxon>
        <taxon>Flavobacteriaceae</taxon>
        <taxon>Aurantibacter</taxon>
    </lineage>
</organism>
<dbReference type="OrthoDB" id="1448315at2"/>
<accession>A0A2T1N8T4</accession>
<keyword evidence="1" id="KW-0472">Membrane</keyword>